<dbReference type="InterPro" id="IPR036866">
    <property type="entry name" value="RibonucZ/Hydroxyglut_hydro"/>
</dbReference>
<sequence length="273" mass="30883">MSDIEGTVSLTFIGHATWLIEGNGLRILTDPVLGWSIAGIYPRLTPPALSLAELPHTDVVLISHPHYDHLDVPTLRQLDQNCKLVVPRGLEDFTSKFGFREIIPLRTWDRINITDKLKITAVPVRHALMRGIGPGATVRGAVSYVLELADHRIYFAGDTAYHKHFASIREKTRPDIALLPIGAYRPWFIMRHFHLNPRLAIQAFLDLQADWCLPYHWGTFVLSLESLAEPIELFKQEALKKGLAEKIICAQHGDTVIIDHTHFNVQSAFHQKT</sequence>
<comment type="caution">
    <text evidence="2">The sequence shown here is derived from an EMBL/GenBank/DDBJ whole genome shotgun (WGS) entry which is preliminary data.</text>
</comment>
<dbReference type="SUPFAM" id="SSF56281">
    <property type="entry name" value="Metallo-hydrolase/oxidoreductase"/>
    <property type="match status" value="1"/>
</dbReference>
<dbReference type="PANTHER" id="PTHR15032:SF4">
    <property type="entry name" value="N-ACYL-PHOSPHATIDYLETHANOLAMINE-HYDROLYZING PHOSPHOLIPASE D"/>
    <property type="match status" value="1"/>
</dbReference>
<name>A0ABV6YT72_UNCC1</name>
<accession>A0ABV6YT72</accession>
<dbReference type="EMBL" id="JBHPBY010000035">
    <property type="protein sequence ID" value="MFC1849382.1"/>
    <property type="molecule type" value="Genomic_DNA"/>
</dbReference>
<dbReference type="Proteomes" id="UP001594351">
    <property type="component" value="Unassembled WGS sequence"/>
</dbReference>
<evidence type="ECO:0000313" key="2">
    <source>
        <dbReference type="EMBL" id="MFC1849382.1"/>
    </source>
</evidence>
<dbReference type="PIRSF" id="PIRSF038896">
    <property type="entry name" value="NAPE-PLD"/>
    <property type="match status" value="1"/>
</dbReference>
<gene>
    <name evidence="2" type="ORF">ACFL27_04150</name>
</gene>
<protein>
    <submittedName>
        <fullName evidence="2">MBL fold metallo-hydrolase</fullName>
    </submittedName>
</protein>
<feature type="domain" description="Metallo-beta-lactamase" evidence="1">
    <location>
        <begin position="26"/>
        <end position="217"/>
    </location>
</feature>
<keyword evidence="3" id="KW-1185">Reference proteome</keyword>
<dbReference type="Gene3D" id="3.60.15.10">
    <property type="entry name" value="Ribonuclease Z/Hydroxyacylglutathione hydrolase-like"/>
    <property type="match status" value="1"/>
</dbReference>
<reference evidence="2 3" key="1">
    <citation type="submission" date="2024-09" db="EMBL/GenBank/DDBJ databases">
        <title>Laminarin stimulates single cell rates of sulfate reduction while oxygen inhibits transcriptomic activity in coastal marine sediment.</title>
        <authorList>
            <person name="Lindsay M."/>
            <person name="Orcutt B."/>
            <person name="Emerson D."/>
            <person name="Stepanauskas R."/>
            <person name="D'Angelo T."/>
        </authorList>
    </citation>
    <scope>NUCLEOTIDE SEQUENCE [LARGE SCALE GENOMIC DNA]</scope>
    <source>
        <strain evidence="2">SAG AM-311-K15</strain>
    </source>
</reference>
<dbReference type="PANTHER" id="PTHR15032">
    <property type="entry name" value="N-ACYL-PHOSPHATIDYLETHANOLAMINE-HYDROLYZING PHOSPHOLIPASE D"/>
    <property type="match status" value="1"/>
</dbReference>
<dbReference type="Pfam" id="PF12706">
    <property type="entry name" value="Lactamase_B_2"/>
    <property type="match status" value="1"/>
</dbReference>
<organism evidence="2 3">
    <name type="scientific">candidate division CSSED10-310 bacterium</name>
    <dbReference type="NCBI Taxonomy" id="2855610"/>
    <lineage>
        <taxon>Bacteria</taxon>
        <taxon>Bacteria division CSSED10-310</taxon>
    </lineage>
</organism>
<evidence type="ECO:0000313" key="3">
    <source>
        <dbReference type="Proteomes" id="UP001594351"/>
    </source>
</evidence>
<dbReference type="InterPro" id="IPR001279">
    <property type="entry name" value="Metallo-B-lactamas"/>
</dbReference>
<dbReference type="InterPro" id="IPR024884">
    <property type="entry name" value="NAPE-PLD"/>
</dbReference>
<evidence type="ECO:0000259" key="1">
    <source>
        <dbReference type="Pfam" id="PF12706"/>
    </source>
</evidence>
<proteinExistence type="predicted"/>